<name>A0A917L5K9_9ACTN</name>
<protein>
    <submittedName>
        <fullName evidence="1">Uncharacterized protein</fullName>
    </submittedName>
</protein>
<evidence type="ECO:0000313" key="2">
    <source>
        <dbReference type="Proteomes" id="UP000657574"/>
    </source>
</evidence>
<evidence type="ECO:0000313" key="1">
    <source>
        <dbReference type="EMBL" id="GGJ43499.1"/>
    </source>
</evidence>
<dbReference type="AlphaFoldDB" id="A0A917L5K9"/>
<dbReference type="Proteomes" id="UP000657574">
    <property type="component" value="Unassembled WGS sequence"/>
</dbReference>
<comment type="caution">
    <text evidence="1">The sequence shown here is derived from an EMBL/GenBank/DDBJ whole genome shotgun (WGS) entry which is preliminary data.</text>
</comment>
<keyword evidence="2" id="KW-1185">Reference proteome</keyword>
<gene>
    <name evidence="1" type="ORF">GCM10010121_063460</name>
</gene>
<accession>A0A917L5K9</accession>
<sequence length="46" mass="5103">MSPVEVIGDRDEVALPHCRWIHGPHDAVLRIRRETVTGFRLAGPAA</sequence>
<proteinExistence type="predicted"/>
<dbReference type="RefSeq" id="WP_189314711.1">
    <property type="nucleotide sequence ID" value="NZ_BMQA01000028.1"/>
</dbReference>
<reference evidence="1" key="2">
    <citation type="submission" date="2020-09" db="EMBL/GenBank/DDBJ databases">
        <authorList>
            <person name="Sun Q."/>
            <person name="Ohkuma M."/>
        </authorList>
    </citation>
    <scope>NUCLEOTIDE SEQUENCE</scope>
    <source>
        <strain evidence="1">JCM 3086</strain>
    </source>
</reference>
<dbReference type="EMBL" id="BMQA01000028">
    <property type="protein sequence ID" value="GGJ43499.1"/>
    <property type="molecule type" value="Genomic_DNA"/>
</dbReference>
<reference evidence="1" key="1">
    <citation type="journal article" date="2014" name="Int. J. Syst. Evol. Microbiol.">
        <title>Complete genome sequence of Corynebacterium casei LMG S-19264T (=DSM 44701T), isolated from a smear-ripened cheese.</title>
        <authorList>
            <consortium name="US DOE Joint Genome Institute (JGI-PGF)"/>
            <person name="Walter F."/>
            <person name="Albersmeier A."/>
            <person name="Kalinowski J."/>
            <person name="Ruckert C."/>
        </authorList>
    </citation>
    <scope>NUCLEOTIDE SEQUENCE</scope>
    <source>
        <strain evidence="1">JCM 3086</strain>
    </source>
</reference>
<organism evidence="1 2">
    <name type="scientific">Streptomyces brasiliensis</name>
    <dbReference type="NCBI Taxonomy" id="1954"/>
    <lineage>
        <taxon>Bacteria</taxon>
        <taxon>Bacillati</taxon>
        <taxon>Actinomycetota</taxon>
        <taxon>Actinomycetes</taxon>
        <taxon>Kitasatosporales</taxon>
        <taxon>Streptomycetaceae</taxon>
        <taxon>Streptomyces</taxon>
    </lineage>
</organism>